<gene>
    <name evidence="2" type="ORF">PHPALM_8495</name>
</gene>
<feature type="compositionally biased region" description="Low complexity" evidence="1">
    <location>
        <begin position="217"/>
        <end position="238"/>
    </location>
</feature>
<name>A0A2P4Y9N4_9STRA</name>
<dbReference type="AlphaFoldDB" id="A0A2P4Y9N4"/>
<comment type="caution">
    <text evidence="2">The sequence shown here is derived from an EMBL/GenBank/DDBJ whole genome shotgun (WGS) entry which is preliminary data.</text>
</comment>
<feature type="region of interest" description="Disordered" evidence="1">
    <location>
        <begin position="196"/>
        <end position="271"/>
    </location>
</feature>
<proteinExistence type="predicted"/>
<organism evidence="2 3">
    <name type="scientific">Phytophthora palmivora</name>
    <dbReference type="NCBI Taxonomy" id="4796"/>
    <lineage>
        <taxon>Eukaryota</taxon>
        <taxon>Sar</taxon>
        <taxon>Stramenopiles</taxon>
        <taxon>Oomycota</taxon>
        <taxon>Peronosporomycetes</taxon>
        <taxon>Peronosporales</taxon>
        <taxon>Peronosporaceae</taxon>
        <taxon>Phytophthora</taxon>
    </lineage>
</organism>
<protein>
    <submittedName>
        <fullName evidence="2">Uncharacterized protein</fullName>
    </submittedName>
</protein>
<dbReference type="OrthoDB" id="107193at2759"/>
<reference evidence="2 3" key="1">
    <citation type="journal article" date="2017" name="Genome Biol. Evol.">
        <title>Phytophthora megakarya and P. palmivora, closely related causal agents of cacao black pod rot, underwent increases in genome sizes and gene numbers by different mechanisms.</title>
        <authorList>
            <person name="Ali S.S."/>
            <person name="Shao J."/>
            <person name="Lary D.J."/>
            <person name="Kronmiller B."/>
            <person name="Shen D."/>
            <person name="Strem M.D."/>
            <person name="Amoako-Attah I."/>
            <person name="Akrofi A.Y."/>
            <person name="Begoude B.A."/>
            <person name="Ten Hoopen G.M."/>
            <person name="Coulibaly K."/>
            <person name="Kebe B.I."/>
            <person name="Melnick R.L."/>
            <person name="Guiltinan M.J."/>
            <person name="Tyler B.M."/>
            <person name="Meinhardt L.W."/>
            <person name="Bailey B.A."/>
        </authorList>
    </citation>
    <scope>NUCLEOTIDE SEQUENCE [LARGE SCALE GENOMIC DNA]</scope>
    <source>
        <strain evidence="3">sbr112.9</strain>
    </source>
</reference>
<evidence type="ECO:0000313" key="2">
    <source>
        <dbReference type="EMBL" id="POM74530.1"/>
    </source>
</evidence>
<sequence length="271" mass="29370">MPGYTIDSDSDVEMSLPQPIFEVIRAPELSSWDHVALIEWLREWECYVEKMRHRCTTTGETYENVVVTVKGCVKRKTLKNMATYEIKKPVADVTDADIMGAVQARCRTLKNEFVSDVTSLFRQKLKMDLLIDDCDARVFRYYEDFNGIMEDNGLQGLIGADNTTDAGFKSRMKAYSSKGFVPSDVAGLCRKGGLKAAKPDLKPQKTSHAGTSAKAGSARSTPSPAQPSASAREPQASATGGVPGVQGCTLAQSLPNGNRRPAGGRPGEVSG</sequence>
<evidence type="ECO:0000313" key="3">
    <source>
        <dbReference type="Proteomes" id="UP000237271"/>
    </source>
</evidence>
<evidence type="ECO:0000256" key="1">
    <source>
        <dbReference type="SAM" id="MobiDB-lite"/>
    </source>
</evidence>
<accession>A0A2P4Y9N4</accession>
<keyword evidence="3" id="KW-1185">Reference proteome</keyword>
<dbReference type="EMBL" id="NCKW01004859">
    <property type="protein sequence ID" value="POM74530.1"/>
    <property type="molecule type" value="Genomic_DNA"/>
</dbReference>
<dbReference type="Proteomes" id="UP000237271">
    <property type="component" value="Unassembled WGS sequence"/>
</dbReference>